<proteinExistence type="predicted"/>
<protein>
    <submittedName>
        <fullName evidence="1">TniB NTP-binding protein</fullName>
    </submittedName>
</protein>
<geneLocation type="plasmid" evidence="1">
    <name>p14406-FII</name>
</geneLocation>
<sequence length="40" mass="4557">MNCQELAAQQPLRPINWCSRLLKMTRSVAIPDIQLGYALN</sequence>
<dbReference type="EMBL" id="MN823988">
    <property type="protein sequence ID" value="QIS35580.1"/>
    <property type="molecule type" value="Genomic_DNA"/>
</dbReference>
<name>A0A6H0A955_ECOLX</name>
<evidence type="ECO:0000313" key="1">
    <source>
        <dbReference type="EMBL" id="QIS35580.1"/>
    </source>
</evidence>
<dbReference type="AlphaFoldDB" id="A0A6H0A955"/>
<accession>A0A6H0A955</accession>
<keyword evidence="1" id="KW-0614">Plasmid</keyword>
<organism evidence="1">
    <name type="scientific">Escherichia coli</name>
    <dbReference type="NCBI Taxonomy" id="562"/>
    <lineage>
        <taxon>Bacteria</taxon>
        <taxon>Pseudomonadati</taxon>
        <taxon>Pseudomonadota</taxon>
        <taxon>Gammaproteobacteria</taxon>
        <taxon>Enterobacterales</taxon>
        <taxon>Enterobacteriaceae</taxon>
        <taxon>Escherichia</taxon>
    </lineage>
</organism>
<reference evidence="1" key="1">
    <citation type="submission" date="2019-12" db="EMBL/GenBank/DDBJ databases">
        <title>Complete sequence of Tn6502.</title>
        <authorList>
            <person name="Zhou D."/>
        </authorList>
    </citation>
    <scope>NUCLEOTIDE SEQUENCE</scope>
    <source>
        <strain evidence="1">14406</strain>
        <plasmid evidence="1">p14406-FII</plasmid>
    </source>
</reference>